<dbReference type="InterPro" id="IPR016024">
    <property type="entry name" value="ARM-type_fold"/>
</dbReference>
<dbReference type="SUPFAM" id="SSF46785">
    <property type="entry name" value="Winged helix' DNA-binding domain"/>
    <property type="match status" value="1"/>
</dbReference>
<dbReference type="AlphaFoldDB" id="A0A4Y7LY46"/>
<keyword evidence="5" id="KW-0175">Coiled coil</keyword>
<dbReference type="InterPro" id="IPR039777">
    <property type="entry name" value="IFRD"/>
</dbReference>
<dbReference type="InterPro" id="IPR036390">
    <property type="entry name" value="WH_DNA-bd_sf"/>
</dbReference>
<evidence type="ECO:0000256" key="4">
    <source>
        <dbReference type="ARBA" id="ARBA00022917"/>
    </source>
</evidence>
<evidence type="ECO:0000256" key="5">
    <source>
        <dbReference type="SAM" id="Coils"/>
    </source>
</evidence>
<dbReference type="PROSITE" id="PS50250">
    <property type="entry name" value="PCI"/>
    <property type="match status" value="1"/>
</dbReference>
<keyword evidence="2" id="KW-0963">Cytoplasm</keyword>
<evidence type="ECO:0000259" key="7">
    <source>
        <dbReference type="PROSITE" id="PS50250"/>
    </source>
</evidence>
<evidence type="ECO:0000256" key="1">
    <source>
        <dbReference type="ARBA" id="ARBA00008828"/>
    </source>
</evidence>
<dbReference type="Pfam" id="PF04836">
    <property type="entry name" value="IFRD_C"/>
    <property type="match status" value="1"/>
</dbReference>
<dbReference type="InterPro" id="IPR000717">
    <property type="entry name" value="PCI_dom"/>
</dbReference>
<dbReference type="EMBL" id="LR004738">
    <property type="protein sequence ID" value="SVE74357.1"/>
    <property type="molecule type" value="mRNA"/>
</dbReference>
<feature type="domain" description="PCI" evidence="7">
    <location>
        <begin position="193"/>
        <end position="367"/>
    </location>
</feature>
<organism evidence="8">
    <name type="scientific">Daphnia barbata</name>
    <dbReference type="NCBI Taxonomy" id="414587"/>
    <lineage>
        <taxon>Eukaryota</taxon>
        <taxon>Metazoa</taxon>
        <taxon>Ecdysozoa</taxon>
        <taxon>Arthropoda</taxon>
        <taxon>Crustacea</taxon>
        <taxon>Branchiopoda</taxon>
        <taxon>Diplostraca</taxon>
        <taxon>Cladocera</taxon>
        <taxon>Anomopoda</taxon>
        <taxon>Daphniidae</taxon>
        <taxon>Daphnia</taxon>
    </lineage>
</organism>
<feature type="coiled-coil region" evidence="5">
    <location>
        <begin position="74"/>
        <end position="108"/>
    </location>
</feature>
<gene>
    <name evidence="8" type="primary">EOG090X0ARF</name>
</gene>
<dbReference type="FunFam" id="1.25.40.570:FF:000018">
    <property type="entry name" value="26S proteasome non-ATPase regulatory subunit"/>
    <property type="match status" value="1"/>
</dbReference>
<feature type="region of interest" description="Disordered" evidence="6">
    <location>
        <begin position="617"/>
        <end position="638"/>
    </location>
</feature>
<dbReference type="Pfam" id="PF10602">
    <property type="entry name" value="RPN7"/>
    <property type="match status" value="1"/>
</dbReference>
<dbReference type="InterPro" id="IPR006921">
    <property type="entry name" value="Interferon-rel_develop_reg_C"/>
</dbReference>
<dbReference type="PANTHER" id="PTHR12354:SF1">
    <property type="entry name" value="INTERFERON-RELATED DEVELOPMENTAL REGULATOR 1"/>
    <property type="match status" value="1"/>
</dbReference>
<dbReference type="GO" id="GO:0003743">
    <property type="term" value="F:translation initiation factor activity"/>
    <property type="evidence" value="ECO:0007669"/>
    <property type="project" value="UniProtKB-KW"/>
</dbReference>
<name>A0A4Y7LY46_9CRUS</name>
<dbReference type="Pfam" id="PF01399">
    <property type="entry name" value="PCI"/>
    <property type="match status" value="1"/>
</dbReference>
<evidence type="ECO:0000313" key="8">
    <source>
        <dbReference type="EMBL" id="SVE74357.1"/>
    </source>
</evidence>
<proteinExistence type="evidence at transcript level"/>
<evidence type="ECO:0000256" key="6">
    <source>
        <dbReference type="SAM" id="MobiDB-lite"/>
    </source>
</evidence>
<keyword evidence="3" id="KW-0396">Initiation factor</keyword>
<dbReference type="InterPro" id="IPR045135">
    <property type="entry name" value="Rpn7_N"/>
</dbReference>
<evidence type="ECO:0000256" key="3">
    <source>
        <dbReference type="ARBA" id="ARBA00022540"/>
    </source>
</evidence>
<keyword evidence="4" id="KW-0648">Protein biosynthesis</keyword>
<evidence type="ECO:0000256" key="2">
    <source>
        <dbReference type="ARBA" id="ARBA00022490"/>
    </source>
</evidence>
<dbReference type="InterPro" id="IPR007701">
    <property type="entry name" value="Interferon-rel_develop_reg_N"/>
</dbReference>
<dbReference type="PANTHER" id="PTHR12354">
    <property type="entry name" value="INTERFERON-RELATED DEVELOPMENTAL REGULATOR"/>
    <property type="match status" value="1"/>
</dbReference>
<dbReference type="SUPFAM" id="SSF48371">
    <property type="entry name" value="ARM repeat"/>
    <property type="match status" value="1"/>
</dbReference>
<dbReference type="Gene3D" id="1.25.40.570">
    <property type="match status" value="1"/>
</dbReference>
<reference evidence="8" key="1">
    <citation type="submission" date="2018-08" db="EMBL/GenBank/DDBJ databases">
        <authorList>
            <person name="Cornetti L."/>
        </authorList>
    </citation>
    <scope>NUCLEOTIDE SEQUENCE</scope>
    <source>
        <strain evidence="8">ZW-BAR-1</strain>
    </source>
</reference>
<dbReference type="Pfam" id="PF05004">
    <property type="entry name" value="IFRD"/>
    <property type="match status" value="1"/>
</dbReference>
<protein>
    <submittedName>
        <fullName evidence="8">EOG090X0ARF</fullName>
    </submittedName>
</protein>
<sequence length="776" mass="87771">MPAENLEHEGLAKNPNLELAQYKFYLTLSQHKNDASVKLKLMDAICADDMAPFYEEVCKDLNWPVDAALLSGMKQRNEVKLKDLDAAIEDAEQNLGEMEVRESNLKKAEFLCQIGNKDAALSAFRKTYDKTVSLGHRLDIIFHNIRIGLFYVDHDLVTRNIDRAKSLIEEGGDWDRRNRLKVYQGLYSMVIRDFKAASGFFLDTVSTFTSYELMEYSTFVRYTVYMGMIALPRNQLRDKIVKGSEILEVLHSLPDVKDYLFSMYNCVYADFFVNLAKVEQIMSEDRYLASHYRYYVREMRIQGYTQLLESYRSLTLNYMAQAFGVSEEYIDSIPFVGNSTGRGKGDPLAASDEDSQHDTVSVVSSISENRSVVEEGGEIDERTQVEILEDKLKEFIDLTTQKSSQGRVNSFDALCKAFSAKYMPDFVAGRRMTLLDCAERGMKKGRGAEQESAAKLMALLCLQLGSVADSESIYRDHKTYLLSLMADNSASPVARAQVCSTLGLCTFLADCDLAEIVQVMVALECVFSASLRTPDNAVASPGTLRLHSAALGAWSLLLTLLPPRRIYDLSQTHIRRLVQLLDSTDVDLRIGAGEAIALIYEGARLFDEDFGFDISTEEETDDHDGIQQRESASRPTSEMDELCTKLRQLATDSHKYRAKKDRKQQRSSFRDILHAIEENEAPDVRVKFGKETLDIDSWGCKHQYDSFCQLLGSGMNLHLAHNDLLREIFNLGSPLLDNASNVVKVKKLERHHMNMAAFKARSVTRGKNRDKRTAVF</sequence>
<accession>A0A4Y7LY46</accession>
<comment type="similarity">
    <text evidence="1">Belongs to the IFRD family.</text>
</comment>